<organism evidence="1 2">
    <name type="scientific">Halotia branconii CENA392</name>
    <dbReference type="NCBI Taxonomy" id="1539056"/>
    <lineage>
        <taxon>Bacteria</taxon>
        <taxon>Bacillati</taxon>
        <taxon>Cyanobacteriota</taxon>
        <taxon>Cyanophyceae</taxon>
        <taxon>Nostocales</taxon>
        <taxon>Nodulariaceae</taxon>
        <taxon>Halotia</taxon>
    </lineage>
</organism>
<proteinExistence type="predicted"/>
<keyword evidence="2" id="KW-1185">Reference proteome</keyword>
<accession>A0AAJ6NNA0</accession>
<dbReference type="KEGG" id="hbq:QI031_17840"/>
<evidence type="ECO:0000313" key="1">
    <source>
        <dbReference type="EMBL" id="WGV23668.1"/>
    </source>
</evidence>
<dbReference type="EMBL" id="CP124543">
    <property type="protein sequence ID" value="WGV23668.1"/>
    <property type="molecule type" value="Genomic_DNA"/>
</dbReference>
<dbReference type="Proteomes" id="UP001223520">
    <property type="component" value="Chromosome"/>
</dbReference>
<evidence type="ECO:0008006" key="3">
    <source>
        <dbReference type="Google" id="ProtNLM"/>
    </source>
</evidence>
<gene>
    <name evidence="1" type="ORF">QI031_17840</name>
</gene>
<name>A0AAJ6NNA0_9CYAN</name>
<sequence length="200" mass="21261">MSDIWENAINLTLNTPLTGTWSGAVNDYQFAVNNTFTGIGQTATTATGADVVYKFTAPSAGTYSLRVKASTSAPDIVLYALNSIPATTPSTPININSANVLAGANRNSSNSQPRAEEVYNLSLSANQTIYLVADIASGTSTSGFTVEVNPTVTETESNDTPATANPLFFGIEGSINQIGDFDYYSLYHFTKSLIQIKHPE</sequence>
<evidence type="ECO:0000313" key="2">
    <source>
        <dbReference type="Proteomes" id="UP001223520"/>
    </source>
</evidence>
<dbReference type="AlphaFoldDB" id="A0AAJ6NNA0"/>
<dbReference type="RefSeq" id="WP_281480996.1">
    <property type="nucleotide sequence ID" value="NZ_CP124543.1"/>
</dbReference>
<reference evidence="1 2" key="1">
    <citation type="journal article" date="2023" name="Limnol Oceanogr Lett">
        <title>Environmental adaptations by the intertidal Antarctic cyanobacterium Halotia branconii CENA392 as revealed using long-read genome sequencing.</title>
        <authorList>
            <person name="Dextro R.B."/>
            <person name="Delbaje E."/>
            <person name="Freitas P.N.N."/>
            <person name="Geraldes V."/>
            <person name="Pinto E."/>
            <person name="Long P.F."/>
            <person name="Fiore M.F."/>
        </authorList>
    </citation>
    <scope>NUCLEOTIDE SEQUENCE [LARGE SCALE GENOMIC DNA]</scope>
    <source>
        <strain evidence="1 2">CENA392</strain>
    </source>
</reference>
<protein>
    <recommendedName>
        <fullName evidence="3">Peptidase C-terminal archaeal/bacterial domain-containing protein</fullName>
    </recommendedName>
</protein>